<name>A0A9X0WK81_9GAMM</name>
<dbReference type="AlphaFoldDB" id="A0A9X0WK81"/>
<dbReference type="Proteomes" id="UP001138802">
    <property type="component" value="Unassembled WGS sequence"/>
</dbReference>
<evidence type="ECO:0000313" key="2">
    <source>
        <dbReference type="Proteomes" id="UP001138802"/>
    </source>
</evidence>
<dbReference type="RefSeq" id="WP_200388845.1">
    <property type="nucleotide sequence ID" value="NZ_NRSD01000018.1"/>
</dbReference>
<gene>
    <name evidence="1" type="ORF">CKO25_15505</name>
</gene>
<organism evidence="1 2">
    <name type="scientific">Thiocapsa imhoffii</name>
    <dbReference type="NCBI Taxonomy" id="382777"/>
    <lineage>
        <taxon>Bacteria</taxon>
        <taxon>Pseudomonadati</taxon>
        <taxon>Pseudomonadota</taxon>
        <taxon>Gammaproteobacteria</taxon>
        <taxon>Chromatiales</taxon>
        <taxon>Chromatiaceae</taxon>
        <taxon>Thiocapsa</taxon>
    </lineage>
</organism>
<reference evidence="1 2" key="1">
    <citation type="journal article" date="2020" name="Microorganisms">
        <title>Osmotic Adaptation and Compatible Solute Biosynthesis of Phototrophic Bacteria as Revealed from Genome Analyses.</title>
        <authorList>
            <person name="Imhoff J.F."/>
            <person name="Rahn T."/>
            <person name="Kunzel S."/>
            <person name="Keller A."/>
            <person name="Neulinger S.C."/>
        </authorList>
    </citation>
    <scope>NUCLEOTIDE SEQUENCE [LARGE SCALE GENOMIC DNA]</scope>
    <source>
        <strain evidence="1 2">DSM 21303</strain>
    </source>
</reference>
<evidence type="ECO:0000313" key="1">
    <source>
        <dbReference type="EMBL" id="MBK1646030.1"/>
    </source>
</evidence>
<sequence>MRLQEAEASLIADLQDESELIETRSFPTFKLITARHPTLGKLVIVVAQNGSGAIVEVNE</sequence>
<protein>
    <submittedName>
        <fullName evidence="1">Uncharacterized protein</fullName>
    </submittedName>
</protein>
<dbReference type="EMBL" id="NRSD01000018">
    <property type="protein sequence ID" value="MBK1646030.1"/>
    <property type="molecule type" value="Genomic_DNA"/>
</dbReference>
<proteinExistence type="predicted"/>
<accession>A0A9X0WK81</accession>
<keyword evidence="2" id="KW-1185">Reference proteome</keyword>
<comment type="caution">
    <text evidence="1">The sequence shown here is derived from an EMBL/GenBank/DDBJ whole genome shotgun (WGS) entry which is preliminary data.</text>
</comment>